<feature type="compositionally biased region" description="Acidic residues" evidence="2">
    <location>
        <begin position="1495"/>
        <end position="1517"/>
    </location>
</feature>
<feature type="compositionally biased region" description="Low complexity" evidence="2">
    <location>
        <begin position="753"/>
        <end position="767"/>
    </location>
</feature>
<feature type="compositionally biased region" description="Acidic residues" evidence="2">
    <location>
        <begin position="1535"/>
        <end position="1585"/>
    </location>
</feature>
<feature type="compositionally biased region" description="Basic and acidic residues" evidence="2">
    <location>
        <begin position="896"/>
        <end position="908"/>
    </location>
</feature>
<keyword evidence="5" id="KW-1185">Reference proteome</keyword>
<keyword evidence="1" id="KW-0175">Coiled coil</keyword>
<feature type="compositionally biased region" description="Low complexity" evidence="2">
    <location>
        <begin position="1147"/>
        <end position="1157"/>
    </location>
</feature>
<dbReference type="GO" id="GO:0070390">
    <property type="term" value="C:transcription export complex 2"/>
    <property type="evidence" value="ECO:0007669"/>
    <property type="project" value="TreeGrafter"/>
</dbReference>
<dbReference type="GO" id="GO:0005737">
    <property type="term" value="C:cytoplasm"/>
    <property type="evidence" value="ECO:0007669"/>
    <property type="project" value="TreeGrafter"/>
</dbReference>
<evidence type="ECO:0000313" key="4">
    <source>
        <dbReference type="EMBL" id="KAK5536549.1"/>
    </source>
</evidence>
<evidence type="ECO:0000256" key="2">
    <source>
        <dbReference type="SAM" id="MobiDB-lite"/>
    </source>
</evidence>
<protein>
    <submittedName>
        <fullName evidence="4">Actin cytoskeleton and mitosis protein</fullName>
    </submittedName>
</protein>
<dbReference type="InterPro" id="IPR045107">
    <property type="entry name" value="SAC3/GANP/THP3"/>
</dbReference>
<evidence type="ECO:0000313" key="5">
    <source>
        <dbReference type="Proteomes" id="UP001345827"/>
    </source>
</evidence>
<feature type="compositionally biased region" description="Polar residues" evidence="2">
    <location>
        <begin position="638"/>
        <end position="659"/>
    </location>
</feature>
<feature type="compositionally biased region" description="Low complexity" evidence="2">
    <location>
        <begin position="16"/>
        <end position="27"/>
    </location>
</feature>
<evidence type="ECO:0000256" key="1">
    <source>
        <dbReference type="SAM" id="Coils"/>
    </source>
</evidence>
<feature type="compositionally biased region" description="Polar residues" evidence="2">
    <location>
        <begin position="108"/>
        <end position="132"/>
    </location>
</feature>
<feature type="compositionally biased region" description="Basic and acidic residues" evidence="2">
    <location>
        <begin position="1322"/>
        <end position="1347"/>
    </location>
</feature>
<feature type="domain" description="SAC3/GANP/THP3 conserved" evidence="3">
    <location>
        <begin position="188"/>
        <end position="511"/>
    </location>
</feature>
<feature type="region of interest" description="Disordered" evidence="2">
    <location>
        <begin position="1322"/>
        <end position="1625"/>
    </location>
</feature>
<feature type="compositionally biased region" description="Basic and acidic residues" evidence="2">
    <location>
        <begin position="1237"/>
        <end position="1247"/>
    </location>
</feature>
<feature type="region of interest" description="Disordered" evidence="2">
    <location>
        <begin position="1119"/>
        <end position="1205"/>
    </location>
</feature>
<feature type="region of interest" description="Disordered" evidence="2">
    <location>
        <begin position="1237"/>
        <end position="1274"/>
    </location>
</feature>
<reference evidence="4 5" key="1">
    <citation type="submission" date="2023-06" db="EMBL/GenBank/DDBJ databases">
        <title>Black Yeasts Isolated from many extreme environments.</title>
        <authorList>
            <person name="Coleine C."/>
            <person name="Stajich J.E."/>
            <person name="Selbmann L."/>
        </authorList>
    </citation>
    <scope>NUCLEOTIDE SEQUENCE [LARGE SCALE GENOMIC DNA]</scope>
    <source>
        <strain evidence="4 5">CCFEE 5887</strain>
    </source>
</reference>
<feature type="compositionally biased region" description="Polar residues" evidence="2">
    <location>
        <begin position="1189"/>
        <end position="1202"/>
    </location>
</feature>
<dbReference type="EMBL" id="JAXLQG010000008">
    <property type="protein sequence ID" value="KAK5536549.1"/>
    <property type="molecule type" value="Genomic_DNA"/>
</dbReference>
<evidence type="ECO:0000259" key="3">
    <source>
        <dbReference type="Pfam" id="PF03399"/>
    </source>
</evidence>
<comment type="caution">
    <text evidence="4">The sequence shown here is derived from an EMBL/GenBank/DDBJ whole genome shotgun (WGS) entry which is preliminary data.</text>
</comment>
<dbReference type="PANTHER" id="PTHR12436">
    <property type="entry name" value="80 KDA MCM3-ASSOCIATED PROTEIN"/>
    <property type="match status" value="1"/>
</dbReference>
<dbReference type="InterPro" id="IPR005062">
    <property type="entry name" value="SAC3/GANP/THP3_conserved"/>
</dbReference>
<name>A0AAV9Q8G4_9PEZI</name>
<accession>A0AAV9Q8G4</accession>
<gene>
    <name evidence="4" type="primary">SAC3</name>
    <name evidence="4" type="ORF">LTR25_005223</name>
</gene>
<dbReference type="Gene3D" id="1.25.40.990">
    <property type="match status" value="1"/>
</dbReference>
<dbReference type="CDD" id="cd22265">
    <property type="entry name" value="UDM1_RNF168"/>
    <property type="match status" value="1"/>
</dbReference>
<proteinExistence type="predicted"/>
<dbReference type="GO" id="GO:0006406">
    <property type="term" value="P:mRNA export from nucleus"/>
    <property type="evidence" value="ECO:0007669"/>
    <property type="project" value="TreeGrafter"/>
</dbReference>
<feature type="coiled-coil region" evidence="1">
    <location>
        <begin position="1061"/>
        <end position="1105"/>
    </location>
</feature>
<feature type="compositionally biased region" description="Low complexity" evidence="2">
    <location>
        <begin position="1613"/>
        <end position="1625"/>
    </location>
</feature>
<feature type="compositionally biased region" description="Polar residues" evidence="2">
    <location>
        <begin position="1597"/>
        <end position="1611"/>
    </location>
</feature>
<feature type="compositionally biased region" description="Low complexity" evidence="2">
    <location>
        <begin position="826"/>
        <end position="886"/>
    </location>
</feature>
<feature type="compositionally biased region" description="Polar residues" evidence="2">
    <location>
        <begin position="710"/>
        <end position="726"/>
    </location>
</feature>
<sequence>MSAPSIRGQRGGSSTRGGRATQSIPPRGRGGSRGQPKPASAGRGRGRGGSSVNASATSGDGLLQRLRAGTVKRGSDNGTTTPTRGRGGSSSAPFTPNVGGRGRGRGFLSQTFNTPRSQDSTPSGSRTSSPAPTNHRDFMNTAYARYQELKTKREDERAKAIRDGFLADPEKKTSLDKAITPVGTCTEMCPEFERVERIVQNMVDKAEKIRNDDTGKDIPAEERMVKRFRRSAAGYDEQLPSDIRTPATLRRTLDYLLDKVIGGDERLATIHKFVWDRTRGIRNDFSIQQVTNVEDVKIAVDCYERIARFHILSLHQLSNPDNLWDGENFDAHQEREQLNNTLLSLLYYYDDNRQRIDFPNEAEFRAYCIVFEFQSQHPDLEDRIQAWPSNLLKDMRVQTALKLYQAASNSLFDQGPLRPMEPFAIAQSNTGAFWHVLSSKAVPYIMACVAEIYFAHVRFAALDALWRSCKSAPAAQQAKSRDWSLSEVTAFLGFDTEEETKEFCAAFELYFAKDEYGEDCLDATANAAHSLDQSQIPNRQSFSHTYVEKKRYRRTLTAVINGATVAEAIRQGWVVESPDEESDSQQNEVREDDQSMFVPQDRPQSASSSIFGSSLNPAASTFTPKFGQSPGTGKATEKSTFGQPTSTSTSASAFGQPSTGFGGSGFGSSGFGSFGSSPVPADSPFGKPASSQQQQPQKETPFSFAGFGVSSGTTKNEVDAAQTQKSALPVAQAPQPTFPGFGFGKPTSKPVETSAPPTAAPTSTTSTIPPVFGQKPVPQTVFAAAAGRPEDSKKTPSAPPFQFPSFSQPSTQPAKPSEQAPQAQVSATPATPSFPASAPTFTFSPQSSQQPTTPAQQTPLPSFTSSSGGFSFVPTSTAAASSPTSAILPPQPPSATEDKPKIPVEEFKFTSFKPSTTPSPSQVTPKPDLFPSKLPSTTPSLSQPPATQPPQQSTSPLHSPPLPPSKPAFTTEDRERLARDVASIALTRQDGLIRRYIEYTLPDLVRTALNQHQLEVHDAAVASIRERILSRKFGLIWRSRAWKNNLNRRARNRRKLIAETMRAEESKKKRSEEELQEILLAAQETKRLQQEVQEAAEAKKLKEEQDQFAISQIVGRKRKSFSGQNMKESVMTRNGTPRLSGHKRSKTMSTSSEPSSSVMGGRPPVPSFRASTTRAPHVSIFSGKPVMGRSTSIQDLRNSTVEQKTDNTHTDYFRLKALGLDPDTPIVPDTKETLALRKRREEDERRSVMARARRRPGMPTSVQSSPTAPSPVPVEQKPIETIAPAKEIPHQTATKGPVEDDFLRQIREAREAMKEQEEWFKQQAGELEKEIEHEEEFRRSQSSRRESFTPSLRDGLARANGYEYLPGETKSEFSMSRTERRIRQTGAHGLATKPLRPSSEYVPVAMSKRSALRYSGGESQTNSPVRKRSHDDVDVDVDPALNLDDERYRVNRTGYAVKRPKSAQPVTAAPPQSSKMIPRTAVHQPNPYELLQGVEQDEEESDVEDEDEEEAIYDEVEPSGQYYSEDYVNGRGGGDEEELEEDEEDESELEREGYEDEDEYDEDGDGDGDGDEEEEEGFEYDDSDADGYGYPDEGETPLTNPEMSRATSSGPGASVDDALVLSDSD</sequence>
<feature type="compositionally biased region" description="Polar residues" evidence="2">
    <location>
        <begin position="1121"/>
        <end position="1137"/>
    </location>
</feature>
<organism evidence="4 5">
    <name type="scientific">Vermiconidia calcicola</name>
    <dbReference type="NCBI Taxonomy" id="1690605"/>
    <lineage>
        <taxon>Eukaryota</taxon>
        <taxon>Fungi</taxon>
        <taxon>Dikarya</taxon>
        <taxon>Ascomycota</taxon>
        <taxon>Pezizomycotina</taxon>
        <taxon>Dothideomycetes</taxon>
        <taxon>Dothideomycetidae</taxon>
        <taxon>Mycosphaerellales</taxon>
        <taxon>Extremaceae</taxon>
        <taxon>Vermiconidia</taxon>
    </lineage>
</organism>
<feature type="compositionally biased region" description="Gly residues" evidence="2">
    <location>
        <begin position="660"/>
        <end position="673"/>
    </location>
</feature>
<dbReference type="Proteomes" id="UP001345827">
    <property type="component" value="Unassembled WGS sequence"/>
</dbReference>
<feature type="region of interest" description="Disordered" evidence="2">
    <location>
        <begin position="1"/>
        <end position="138"/>
    </location>
</feature>
<dbReference type="Pfam" id="PF03399">
    <property type="entry name" value="SAC3_GANP"/>
    <property type="match status" value="1"/>
</dbReference>
<feature type="region of interest" description="Disordered" evidence="2">
    <location>
        <begin position="574"/>
        <end position="972"/>
    </location>
</feature>
<feature type="compositionally biased region" description="Low complexity" evidence="2">
    <location>
        <begin position="803"/>
        <end position="814"/>
    </location>
</feature>
<feature type="compositionally biased region" description="Low complexity" evidence="2">
    <location>
        <begin position="909"/>
        <end position="957"/>
    </location>
</feature>
<feature type="compositionally biased region" description="Polar residues" evidence="2">
    <location>
        <begin position="602"/>
        <end position="623"/>
    </location>
</feature>
<dbReference type="PANTHER" id="PTHR12436:SF3">
    <property type="entry name" value="GERMINAL-CENTER ASSOCIATED NUCLEAR PROTEIN"/>
    <property type="match status" value="1"/>
</dbReference>